<sequence length="10" mass="1178">MVDVYPSVLR</sequence>
<proteinExistence type="evidence at transcript level"/>
<organism evidence="1">
    <name type="scientific">Lotus japonicus</name>
    <name type="common">Lotus corniculatus var. japonicus</name>
    <dbReference type="NCBI Taxonomy" id="34305"/>
    <lineage>
        <taxon>Eukaryota</taxon>
        <taxon>Viridiplantae</taxon>
        <taxon>Streptophyta</taxon>
        <taxon>Embryophyta</taxon>
        <taxon>Tracheophyta</taxon>
        <taxon>Spermatophyta</taxon>
        <taxon>Magnoliopsida</taxon>
        <taxon>eudicotyledons</taxon>
        <taxon>Gunneridae</taxon>
        <taxon>Pentapetalae</taxon>
        <taxon>rosids</taxon>
        <taxon>fabids</taxon>
        <taxon>Fabales</taxon>
        <taxon>Fabaceae</taxon>
        <taxon>Papilionoideae</taxon>
        <taxon>50 kb inversion clade</taxon>
        <taxon>NPAAA clade</taxon>
        <taxon>Hologalegina</taxon>
        <taxon>robinioid clade</taxon>
        <taxon>Loteae</taxon>
        <taxon>Lotus</taxon>
    </lineage>
</organism>
<reference evidence="1" key="1">
    <citation type="submission" date="2012-05" db="EMBL/GenBank/DDBJ databases">
        <authorList>
            <person name="Krishnakumar V."/>
            <person name="Cheung F."/>
            <person name="Xiao Y."/>
            <person name="Chan A."/>
            <person name="Moskal W.A."/>
            <person name="Town C.D."/>
        </authorList>
    </citation>
    <scope>NUCLEOTIDE SEQUENCE</scope>
</reference>
<protein>
    <submittedName>
        <fullName evidence="1">Uncharacterized protein</fullName>
    </submittedName>
</protein>
<dbReference type="EMBL" id="BT145960">
    <property type="protein sequence ID" value="AFK45754.1"/>
    <property type="molecule type" value="mRNA"/>
</dbReference>
<evidence type="ECO:0000313" key="1">
    <source>
        <dbReference type="EMBL" id="AFK45754.1"/>
    </source>
</evidence>
<name>I3SZR2_LOTJA</name>
<accession>I3SZR2</accession>